<evidence type="ECO:0000313" key="2">
    <source>
        <dbReference type="Proteomes" id="UP001240447"/>
    </source>
</evidence>
<dbReference type="InterPro" id="IPR053717">
    <property type="entry name" value="MerB_lyase_sf"/>
</dbReference>
<gene>
    <name evidence="1" type="ORF">J2S59_003092</name>
</gene>
<accession>A0ABT9NS78</accession>
<evidence type="ECO:0008006" key="3">
    <source>
        <dbReference type="Google" id="ProtNLM"/>
    </source>
</evidence>
<keyword evidence="2" id="KW-1185">Reference proteome</keyword>
<dbReference type="Gene3D" id="3.30.450.410">
    <property type="match status" value="1"/>
</dbReference>
<sequence>MHRLRLGGLQLRTWCAFDVIGVPAVLDLDAVLDTHCAHCDHPLRVTIETGQPPKESPVVGRLPGGPCRNVQADFCPEANLFCNHAHLAAWRKGAGDPPGTTASLTELAHTGRQVWTKLT</sequence>
<dbReference type="RefSeq" id="WP_181641796.1">
    <property type="nucleotide sequence ID" value="NZ_CCXJ01000220.1"/>
</dbReference>
<proteinExistence type="predicted"/>
<dbReference type="EMBL" id="JAUSQM010000001">
    <property type="protein sequence ID" value="MDP9823283.1"/>
    <property type="molecule type" value="Genomic_DNA"/>
</dbReference>
<comment type="caution">
    <text evidence="1">The sequence shown here is derived from an EMBL/GenBank/DDBJ whole genome shotgun (WGS) entry which is preliminary data.</text>
</comment>
<name>A0ABT9NS78_9ACTN</name>
<reference evidence="1 2" key="1">
    <citation type="submission" date="2023-07" db="EMBL/GenBank/DDBJ databases">
        <title>Sequencing the genomes of 1000 actinobacteria strains.</title>
        <authorList>
            <person name="Klenk H.-P."/>
        </authorList>
    </citation>
    <scope>NUCLEOTIDE SEQUENCE [LARGE SCALE GENOMIC DNA]</scope>
    <source>
        <strain evidence="1 2">GD13</strain>
    </source>
</reference>
<dbReference type="Pfam" id="PF03243">
    <property type="entry name" value="MerB"/>
    <property type="match status" value="1"/>
</dbReference>
<dbReference type="InterPro" id="IPR004927">
    <property type="entry name" value="MerB"/>
</dbReference>
<evidence type="ECO:0000313" key="1">
    <source>
        <dbReference type="EMBL" id="MDP9823283.1"/>
    </source>
</evidence>
<protein>
    <recommendedName>
        <fullName evidence="3">Alkylmercury lyase</fullName>
    </recommendedName>
</protein>
<organism evidence="1 2">
    <name type="scientific">Nocardioides massiliensis</name>
    <dbReference type="NCBI Taxonomy" id="1325935"/>
    <lineage>
        <taxon>Bacteria</taxon>
        <taxon>Bacillati</taxon>
        <taxon>Actinomycetota</taxon>
        <taxon>Actinomycetes</taxon>
        <taxon>Propionibacteriales</taxon>
        <taxon>Nocardioidaceae</taxon>
        <taxon>Nocardioides</taxon>
    </lineage>
</organism>
<dbReference type="Proteomes" id="UP001240447">
    <property type="component" value="Unassembled WGS sequence"/>
</dbReference>
<dbReference type="SUPFAM" id="SSF160387">
    <property type="entry name" value="NosL/MerB-like"/>
    <property type="match status" value="1"/>
</dbReference>